<dbReference type="EMBL" id="AP024597">
    <property type="protein sequence ID" value="BCU69341.1"/>
    <property type="molecule type" value="Genomic_DNA"/>
</dbReference>
<evidence type="ECO:0000313" key="2">
    <source>
        <dbReference type="EMBL" id="BCU69341.1"/>
    </source>
</evidence>
<dbReference type="RefSeq" id="WP_221289379.1">
    <property type="nucleotide sequence ID" value="NZ_AP024597.1"/>
</dbReference>
<dbReference type="GO" id="GO:0004512">
    <property type="term" value="F:inositol-3-phosphate synthase activity"/>
    <property type="evidence" value="ECO:0007669"/>
    <property type="project" value="TreeGrafter"/>
</dbReference>
<evidence type="ECO:0000313" key="3">
    <source>
        <dbReference type="Proteomes" id="UP000825123"/>
    </source>
</evidence>
<evidence type="ECO:0000259" key="1">
    <source>
        <dbReference type="Pfam" id="PF01658"/>
    </source>
</evidence>
<dbReference type="PANTHER" id="PTHR43125:SF1">
    <property type="entry name" value="INOSITOL-3-PHOSPHATE SYNTHASE"/>
    <property type="match status" value="1"/>
</dbReference>
<accession>A0A8D5U4M2</accession>
<dbReference type="SUPFAM" id="SSF51735">
    <property type="entry name" value="NAD(P)-binding Rossmann-fold domains"/>
    <property type="match status" value="1"/>
</dbReference>
<dbReference type="InterPro" id="IPR013021">
    <property type="entry name" value="Myo-inos-1-P_Synthase_GAPDH"/>
</dbReference>
<dbReference type="GeneID" id="66162396"/>
<keyword evidence="3" id="KW-1185">Reference proteome</keyword>
<dbReference type="InterPro" id="IPR052199">
    <property type="entry name" value="MIPS"/>
</dbReference>
<dbReference type="Proteomes" id="UP000825123">
    <property type="component" value="Chromosome"/>
</dbReference>
<protein>
    <submittedName>
        <fullName evidence="2">L-myo-inositol-1-phosphate synthase</fullName>
    </submittedName>
</protein>
<dbReference type="AlphaFoldDB" id="A0A8D5U4M2"/>
<feature type="domain" description="Myo-inositol-1-phosphate synthase GAPDH-like" evidence="1">
    <location>
        <begin position="181"/>
        <end position="285"/>
    </location>
</feature>
<dbReference type="SUPFAM" id="SSF55347">
    <property type="entry name" value="Glyceraldehyde-3-phosphate dehydrogenase-like, C-terminal domain"/>
    <property type="match status" value="1"/>
</dbReference>
<sequence>MIRVAIVGVGNVASALLQSLEWVKQGKPIYGILTSLPYRPEEIEVVSAFDIDKRKVGKKLSQAIFEKPNVVPKQVDVKNDVIVLRGETLDGREGVLERIVEESDETPVDIISELKKNKVDVVVNLLPTGAQKATEFYAEKSLNAFSSFINTTPSSVVEKFDTKFKESHIPLMGDDLLSQIGGTALHTGIIEFLKSRGVRVTRTYQIDISGTTETLVTLEDWRKELKKDIKSQYISKHSNGTNVVAGTSDYVEFLGDRRVSYMVIEGEYSIGIPVRVDISFKSYDSFNAVVPLIDLIRLAKSLKDKGIGGSVPEICGYYFKKPPVIYDSIEESKKVLMDYVNKVMTEPRLDR</sequence>
<organism evidence="2 3">
    <name type="scientific">Stygiolobus caldivivus</name>
    <dbReference type="NCBI Taxonomy" id="2824673"/>
    <lineage>
        <taxon>Archaea</taxon>
        <taxon>Thermoproteota</taxon>
        <taxon>Thermoprotei</taxon>
        <taxon>Sulfolobales</taxon>
        <taxon>Sulfolobaceae</taxon>
        <taxon>Stygiolobus</taxon>
    </lineage>
</organism>
<dbReference type="Gene3D" id="3.30.360.10">
    <property type="entry name" value="Dihydrodipicolinate Reductase, domain 2"/>
    <property type="match status" value="1"/>
</dbReference>
<dbReference type="Pfam" id="PF01658">
    <property type="entry name" value="Inos-1-P_synth"/>
    <property type="match status" value="1"/>
</dbReference>
<dbReference type="KEGG" id="csty:KN1_06380"/>
<proteinExistence type="predicted"/>
<dbReference type="PANTHER" id="PTHR43125">
    <property type="entry name" value="INOSITOL-3-PHOSPHATE SYNTHASE"/>
    <property type="match status" value="1"/>
</dbReference>
<dbReference type="GO" id="GO:0006021">
    <property type="term" value="P:inositol biosynthetic process"/>
    <property type="evidence" value="ECO:0007669"/>
    <property type="project" value="TreeGrafter"/>
</dbReference>
<reference evidence="2 3" key="1">
    <citation type="submission" date="2021-04" db="EMBL/GenBank/DDBJ databases">
        <title>Complete genome sequence of Stygiolobus sp. KN-1.</title>
        <authorList>
            <person name="Nakamura K."/>
            <person name="Sakai H."/>
            <person name="Kurosawa N."/>
        </authorList>
    </citation>
    <scope>NUCLEOTIDE SEQUENCE [LARGE SCALE GENOMIC DNA]</scope>
    <source>
        <strain evidence="2 3">KN-1</strain>
    </source>
</reference>
<dbReference type="InterPro" id="IPR036291">
    <property type="entry name" value="NAD(P)-bd_dom_sf"/>
</dbReference>
<name>A0A8D5U4M2_9CREN</name>
<gene>
    <name evidence="2" type="ORF">KN1_06380</name>
</gene>
<dbReference type="Gene3D" id="3.40.50.720">
    <property type="entry name" value="NAD(P)-binding Rossmann-like Domain"/>
    <property type="match status" value="1"/>
</dbReference>